<gene>
    <name evidence="2" type="ORF">FWK35_00023276</name>
</gene>
<dbReference type="OrthoDB" id="5812619at2759"/>
<organism evidence="2 3">
    <name type="scientific">Aphis craccivora</name>
    <name type="common">Cowpea aphid</name>
    <dbReference type="NCBI Taxonomy" id="307492"/>
    <lineage>
        <taxon>Eukaryota</taxon>
        <taxon>Metazoa</taxon>
        <taxon>Ecdysozoa</taxon>
        <taxon>Arthropoda</taxon>
        <taxon>Hexapoda</taxon>
        <taxon>Insecta</taxon>
        <taxon>Pterygota</taxon>
        <taxon>Neoptera</taxon>
        <taxon>Paraneoptera</taxon>
        <taxon>Hemiptera</taxon>
        <taxon>Sternorrhyncha</taxon>
        <taxon>Aphidomorpha</taxon>
        <taxon>Aphidoidea</taxon>
        <taxon>Aphididae</taxon>
        <taxon>Aphidini</taxon>
        <taxon>Aphis</taxon>
        <taxon>Aphis</taxon>
    </lineage>
</organism>
<feature type="non-terminal residue" evidence="2">
    <location>
        <position position="277"/>
    </location>
</feature>
<keyword evidence="3" id="KW-1185">Reference proteome</keyword>
<sequence>MSVFKHNLKQGITKYVDYGYTKMLFINYLLLNIYYFIYILIILLYYCLRSFSEEEDQLIMKVEKCDVIKRKLSVLSLILNRSRMQLYRRHGVLKNQFEKCKKVCWDDQKRQELFTNILLETNTDNWKDLKNLTLKKNTLIKIAENLGEDVTFEKVRKQWNYLYTMLFCEKPIKMLSLRLKILKLLEQQNVKHFSDVNWIKITNQLYPGASSKLICDFFHEWIDKNVPSKLKKNIKDTLNYLREHNVDKIKKKILKHGEREFPRITVQDYDLLVVIDE</sequence>
<protein>
    <submittedName>
        <fullName evidence="2">GRIP and coiled-coil domain-containing protein PFC0235w-like isoform X2</fullName>
    </submittedName>
</protein>
<reference evidence="2 3" key="1">
    <citation type="submission" date="2019-08" db="EMBL/GenBank/DDBJ databases">
        <title>Whole genome of Aphis craccivora.</title>
        <authorList>
            <person name="Voronova N.V."/>
            <person name="Shulinski R.S."/>
            <person name="Bandarenka Y.V."/>
            <person name="Zhorov D.G."/>
            <person name="Warner D."/>
        </authorList>
    </citation>
    <scope>NUCLEOTIDE SEQUENCE [LARGE SCALE GENOMIC DNA]</scope>
    <source>
        <strain evidence="2">180601</strain>
        <tissue evidence="2">Whole Body</tissue>
    </source>
</reference>
<evidence type="ECO:0000256" key="1">
    <source>
        <dbReference type="SAM" id="Phobius"/>
    </source>
</evidence>
<evidence type="ECO:0000313" key="2">
    <source>
        <dbReference type="EMBL" id="KAF0759693.1"/>
    </source>
</evidence>
<feature type="transmembrane region" description="Helical" evidence="1">
    <location>
        <begin position="25"/>
        <end position="48"/>
    </location>
</feature>
<comment type="caution">
    <text evidence="2">The sequence shown here is derived from an EMBL/GenBank/DDBJ whole genome shotgun (WGS) entry which is preliminary data.</text>
</comment>
<proteinExistence type="predicted"/>
<accession>A0A6G0YQ50</accession>
<evidence type="ECO:0000313" key="3">
    <source>
        <dbReference type="Proteomes" id="UP000478052"/>
    </source>
</evidence>
<dbReference type="Proteomes" id="UP000478052">
    <property type="component" value="Unassembled WGS sequence"/>
</dbReference>
<dbReference type="EMBL" id="VUJU01002913">
    <property type="protein sequence ID" value="KAF0759693.1"/>
    <property type="molecule type" value="Genomic_DNA"/>
</dbReference>
<name>A0A6G0YQ50_APHCR</name>
<keyword evidence="1" id="KW-0472">Membrane</keyword>
<keyword evidence="1" id="KW-1133">Transmembrane helix</keyword>
<keyword evidence="1" id="KW-0812">Transmembrane</keyword>
<dbReference type="AlphaFoldDB" id="A0A6G0YQ50"/>